<dbReference type="CDD" id="cd00077">
    <property type="entry name" value="HDc"/>
    <property type="match status" value="1"/>
</dbReference>
<keyword evidence="3" id="KW-1185">Reference proteome</keyword>
<gene>
    <name evidence="2" type="ORF">HWQ67_06675</name>
</gene>
<dbReference type="InterPro" id="IPR021812">
    <property type="entry name" value="DUF3391"/>
</dbReference>
<dbReference type="InterPro" id="IPR003607">
    <property type="entry name" value="HD/PDEase_dom"/>
</dbReference>
<dbReference type="Pfam" id="PF11871">
    <property type="entry name" value="DUF3391"/>
    <property type="match status" value="1"/>
</dbReference>
<dbReference type="PANTHER" id="PTHR43155">
    <property type="entry name" value="CYCLIC DI-GMP PHOSPHODIESTERASE PA4108-RELATED"/>
    <property type="match status" value="1"/>
</dbReference>
<name>A0ABS6RXB0_9BACT</name>
<evidence type="ECO:0000259" key="1">
    <source>
        <dbReference type="PROSITE" id="PS51832"/>
    </source>
</evidence>
<dbReference type="PANTHER" id="PTHR43155:SF2">
    <property type="entry name" value="CYCLIC DI-GMP PHOSPHODIESTERASE PA4108"/>
    <property type="match status" value="1"/>
</dbReference>
<evidence type="ECO:0000313" key="3">
    <source>
        <dbReference type="Proteomes" id="UP001196980"/>
    </source>
</evidence>
<dbReference type="EMBL" id="JABXWD010000088">
    <property type="protein sequence ID" value="MBV6341266.1"/>
    <property type="molecule type" value="Genomic_DNA"/>
</dbReference>
<dbReference type="InterPro" id="IPR037522">
    <property type="entry name" value="HD_GYP_dom"/>
</dbReference>
<proteinExistence type="predicted"/>
<protein>
    <submittedName>
        <fullName evidence="2">HD-GYP domain-containing protein</fullName>
    </submittedName>
</protein>
<dbReference type="Proteomes" id="UP001196980">
    <property type="component" value="Unassembled WGS sequence"/>
</dbReference>
<dbReference type="PROSITE" id="PS51832">
    <property type="entry name" value="HD_GYP"/>
    <property type="match status" value="1"/>
</dbReference>
<accession>A0ABS6RXB0</accession>
<evidence type="ECO:0000313" key="2">
    <source>
        <dbReference type="EMBL" id="MBV6341266.1"/>
    </source>
</evidence>
<feature type="domain" description="HD-GYP" evidence="1">
    <location>
        <begin position="141"/>
        <end position="329"/>
    </location>
</feature>
<dbReference type="Pfam" id="PF13487">
    <property type="entry name" value="HD_5"/>
    <property type="match status" value="1"/>
</dbReference>
<comment type="caution">
    <text evidence="2">The sequence shown here is derived from an EMBL/GenBank/DDBJ whole genome shotgun (WGS) entry which is preliminary data.</text>
</comment>
<reference evidence="2 3" key="1">
    <citation type="journal article" date="2020" name="J Geophys Res Biogeosci">
        <title>Magnetotaxis as an Adaptation to Enable Bacterial Shuttling of Microbial Sulfur and Sulfur Cycling Across Aquatic Oxic#Anoxic Interfaces.</title>
        <authorList>
            <person name="Li J."/>
            <person name="Liu P."/>
            <person name="Wang J."/>
            <person name="Roberts A.P."/>
            <person name="Pan Y."/>
        </authorList>
    </citation>
    <scope>NUCLEOTIDE SEQUENCE [LARGE SCALE GENOMIC DNA]</scope>
    <source>
        <strain evidence="2 3">MYR-1_YQ</strain>
    </source>
</reference>
<dbReference type="SMART" id="SM00471">
    <property type="entry name" value="HDc"/>
    <property type="match status" value="1"/>
</dbReference>
<dbReference type="RefSeq" id="WP_218251901.1">
    <property type="nucleotide sequence ID" value="NZ_JABXWD010000088.1"/>
</dbReference>
<organism evidence="2 3">
    <name type="scientific">Candidatus Magnetobacterium casense</name>
    <dbReference type="NCBI Taxonomy" id="1455061"/>
    <lineage>
        <taxon>Bacteria</taxon>
        <taxon>Pseudomonadati</taxon>
        <taxon>Nitrospirota</taxon>
        <taxon>Thermodesulfovibrionia</taxon>
        <taxon>Thermodesulfovibrionales</taxon>
        <taxon>Candidatus Magnetobacteriaceae</taxon>
        <taxon>Candidatus Magnetobacterium</taxon>
    </lineage>
</organism>
<sequence length="329" mass="37197">MLKKIKVNDLKVGMYVILPTSWFNHPFLKSSFVLKDEGDISKIIKSGIGEVNVDTAKGVPVTVVETLSHDVPANFKVPKTWEPETLVPDELREAVRDTTLSADKKARVVYNSATTIMARLLDDPRAKNISAAKEGINHIVDIIVSDDLTSHNLLQITSHDYYTYTHSVNVGLLSILLSKALFKGSDVHDMHELGAGFFLHDIGKVRVAPEILNKPGKLTEEEMMKMRAHPYQGYKILSETNQLTQECRYIVLQHHERADGTGYPKRLKADDIHLYGRIGCIADVYDALTSQRSYKPSMSPYDALRLMKEQMIDHFHKELFDKFVLLFSS</sequence>